<dbReference type="GO" id="GO:0005524">
    <property type="term" value="F:ATP binding"/>
    <property type="evidence" value="ECO:0007669"/>
    <property type="project" value="UniProtKB-UniRule"/>
</dbReference>
<dbReference type="PROSITE" id="PS00107">
    <property type="entry name" value="PROTEIN_KINASE_ATP"/>
    <property type="match status" value="1"/>
</dbReference>
<keyword evidence="13" id="KW-1185">Reference proteome</keyword>
<dbReference type="InterPro" id="IPR017441">
    <property type="entry name" value="Protein_kinase_ATP_BS"/>
</dbReference>
<protein>
    <recommendedName>
        <fullName evidence="2">non-specific serine/threonine protein kinase</fullName>
        <ecNumber evidence="2">2.7.11.1</ecNumber>
    </recommendedName>
</protein>
<evidence type="ECO:0000256" key="2">
    <source>
        <dbReference type="ARBA" id="ARBA00012513"/>
    </source>
</evidence>
<evidence type="ECO:0000313" key="13">
    <source>
        <dbReference type="Proteomes" id="UP001168990"/>
    </source>
</evidence>
<dbReference type="Gene3D" id="1.10.533.10">
    <property type="entry name" value="Death Domain, Fas"/>
    <property type="match status" value="1"/>
</dbReference>
<dbReference type="CDD" id="cd08307">
    <property type="entry name" value="Death_Pelle"/>
    <property type="match status" value="1"/>
</dbReference>
<comment type="catalytic activity">
    <reaction evidence="9">
        <text>L-seryl-[protein] + ATP = O-phospho-L-seryl-[protein] + ADP + H(+)</text>
        <dbReference type="Rhea" id="RHEA:17989"/>
        <dbReference type="Rhea" id="RHEA-COMP:9863"/>
        <dbReference type="Rhea" id="RHEA-COMP:11604"/>
        <dbReference type="ChEBI" id="CHEBI:15378"/>
        <dbReference type="ChEBI" id="CHEBI:29999"/>
        <dbReference type="ChEBI" id="CHEBI:30616"/>
        <dbReference type="ChEBI" id="CHEBI:83421"/>
        <dbReference type="ChEBI" id="CHEBI:456216"/>
        <dbReference type="EC" id="2.7.11.1"/>
    </reaction>
</comment>
<comment type="similarity">
    <text evidence="1">Belongs to the protein kinase superfamily. TKL Ser/Thr protein kinase family. Pelle subfamily.</text>
</comment>
<dbReference type="GO" id="GO:0005886">
    <property type="term" value="C:plasma membrane"/>
    <property type="evidence" value="ECO:0007669"/>
    <property type="project" value="TreeGrafter"/>
</dbReference>
<evidence type="ECO:0000259" key="11">
    <source>
        <dbReference type="PROSITE" id="PS50011"/>
    </source>
</evidence>
<dbReference type="Pfam" id="PF00531">
    <property type="entry name" value="Death"/>
    <property type="match status" value="1"/>
</dbReference>
<evidence type="ECO:0000256" key="8">
    <source>
        <dbReference type="ARBA" id="ARBA00047899"/>
    </source>
</evidence>
<dbReference type="InterPro" id="IPR011009">
    <property type="entry name" value="Kinase-like_dom_sf"/>
</dbReference>
<dbReference type="SUPFAM" id="SSF47986">
    <property type="entry name" value="DEATH domain"/>
    <property type="match status" value="1"/>
</dbReference>
<keyword evidence="5 10" id="KW-0547">Nucleotide-binding</keyword>
<keyword evidence="3" id="KW-0723">Serine/threonine-protein kinase</keyword>
<dbReference type="PANTHER" id="PTHR27001">
    <property type="entry name" value="OS01G0253100 PROTEIN"/>
    <property type="match status" value="1"/>
</dbReference>
<keyword evidence="4" id="KW-0808">Transferase</keyword>
<keyword evidence="6" id="KW-0418">Kinase</keyword>
<dbReference type="SMART" id="SM00220">
    <property type="entry name" value="S_TKc"/>
    <property type="match status" value="1"/>
</dbReference>
<evidence type="ECO:0000313" key="12">
    <source>
        <dbReference type="EMBL" id="KAK0176438.1"/>
    </source>
</evidence>
<dbReference type="FunFam" id="1.10.510.10:FF:000754">
    <property type="entry name" value="Interleukin-1 receptor-associated kinase"/>
    <property type="match status" value="1"/>
</dbReference>
<comment type="caution">
    <text evidence="12">The sequence shown here is derived from an EMBL/GenBank/DDBJ whole genome shotgun (WGS) entry which is preliminary data.</text>
</comment>
<organism evidence="12 13">
    <name type="scientific">Microctonus aethiopoides</name>
    <dbReference type="NCBI Taxonomy" id="144406"/>
    <lineage>
        <taxon>Eukaryota</taxon>
        <taxon>Metazoa</taxon>
        <taxon>Ecdysozoa</taxon>
        <taxon>Arthropoda</taxon>
        <taxon>Hexapoda</taxon>
        <taxon>Insecta</taxon>
        <taxon>Pterygota</taxon>
        <taxon>Neoptera</taxon>
        <taxon>Endopterygota</taxon>
        <taxon>Hymenoptera</taxon>
        <taxon>Apocrita</taxon>
        <taxon>Ichneumonoidea</taxon>
        <taxon>Braconidae</taxon>
        <taxon>Euphorinae</taxon>
        <taxon>Microctonus</taxon>
    </lineage>
</organism>
<dbReference type="PROSITE" id="PS00108">
    <property type="entry name" value="PROTEIN_KINASE_ST"/>
    <property type="match status" value="1"/>
</dbReference>
<reference evidence="12" key="1">
    <citation type="journal article" date="2023" name="bioRxiv">
        <title>Scaffold-level genome assemblies of two parasitoid biocontrol wasps reveal the parthenogenesis mechanism and an associated novel virus.</title>
        <authorList>
            <person name="Inwood S."/>
            <person name="Skelly J."/>
            <person name="Guhlin J."/>
            <person name="Harrop T."/>
            <person name="Goldson S."/>
            <person name="Dearden P."/>
        </authorList>
    </citation>
    <scope>NUCLEOTIDE SEQUENCE</scope>
    <source>
        <strain evidence="12">Irish</strain>
        <tissue evidence="12">Whole body</tissue>
    </source>
</reference>
<dbReference type="PANTHER" id="PTHR27001:SF931">
    <property type="entry name" value="OS11G0664100 PROTEIN"/>
    <property type="match status" value="1"/>
</dbReference>
<dbReference type="Pfam" id="PF00069">
    <property type="entry name" value="Pkinase"/>
    <property type="match status" value="1"/>
</dbReference>
<evidence type="ECO:0000256" key="4">
    <source>
        <dbReference type="ARBA" id="ARBA00022679"/>
    </source>
</evidence>
<name>A0AA39KWF3_9HYME</name>
<feature type="binding site" evidence="10">
    <location>
        <position position="262"/>
    </location>
    <ligand>
        <name>ATP</name>
        <dbReference type="ChEBI" id="CHEBI:30616"/>
    </ligand>
</feature>
<dbReference type="Gene3D" id="3.30.200.20">
    <property type="entry name" value="Phosphorylase Kinase, domain 1"/>
    <property type="match status" value="1"/>
</dbReference>
<dbReference type="EC" id="2.7.11.1" evidence="2"/>
<dbReference type="InterPro" id="IPR000719">
    <property type="entry name" value="Prot_kinase_dom"/>
</dbReference>
<sequence length="510" mass="58052">MATGGQSGNTVYIYNLPFCERTELCKILNQSDKWEELAGRWMNYDMMTIQSLRKEKNPTDELLTLWSIHNHTVLELFILLSKMQHYRAMIPLKSFVDSQFHVLIDRGEGNMKNALVAPTKGRIMTRGGAAAIDTSKYSKIGAQNFNRITPPHAADLPKIFIDENTGKILNQPDHGNQHQRSMVPSNSNNLLVPSPTPDRVNIASQKFSGLTLGKSEVTLPQISYDELTRATDGWNIHKILGKGGFGTVYHGTWKNTDVAIKKIERRGRESDEGYVLQLQQSLREITILNSRPHENILSLYAYSVGVNAPCLVYQFMKNGSVEDRLLLRHKSPPLTWLQRHEIAKGTARGLQYLHTIGDKPLIHGDIKSANILLDKNFEPRIGDFGLAREGPVKDSMKVSKIHGTRPYLPDEFLKDKCLSKKVDTYSYGIVMFELATGLPPYDDSRSQDKFLKDFMDHWNEKNLILLIDKKVGNFNYEVYFNLIRIGKWCSNRSAQNRPEMVQVFEKLNSV</sequence>
<evidence type="ECO:0000256" key="6">
    <source>
        <dbReference type="ARBA" id="ARBA00022777"/>
    </source>
</evidence>
<evidence type="ECO:0000256" key="9">
    <source>
        <dbReference type="ARBA" id="ARBA00048679"/>
    </source>
</evidence>
<feature type="domain" description="Protein kinase" evidence="11">
    <location>
        <begin position="234"/>
        <end position="510"/>
    </location>
</feature>
<evidence type="ECO:0000256" key="10">
    <source>
        <dbReference type="PROSITE-ProRule" id="PRU10141"/>
    </source>
</evidence>
<dbReference type="SUPFAM" id="SSF56112">
    <property type="entry name" value="Protein kinase-like (PK-like)"/>
    <property type="match status" value="1"/>
</dbReference>
<dbReference type="PROSITE" id="PS50011">
    <property type="entry name" value="PROTEIN_KINASE_DOM"/>
    <property type="match status" value="1"/>
</dbReference>
<comment type="catalytic activity">
    <reaction evidence="8">
        <text>L-threonyl-[protein] + ATP = O-phospho-L-threonyl-[protein] + ADP + H(+)</text>
        <dbReference type="Rhea" id="RHEA:46608"/>
        <dbReference type="Rhea" id="RHEA-COMP:11060"/>
        <dbReference type="Rhea" id="RHEA-COMP:11605"/>
        <dbReference type="ChEBI" id="CHEBI:15378"/>
        <dbReference type="ChEBI" id="CHEBI:30013"/>
        <dbReference type="ChEBI" id="CHEBI:30616"/>
        <dbReference type="ChEBI" id="CHEBI:61977"/>
        <dbReference type="ChEBI" id="CHEBI:456216"/>
        <dbReference type="EC" id="2.7.11.1"/>
    </reaction>
</comment>
<accession>A0AA39KWF3</accession>
<dbReference type="EMBL" id="JAQQBS010000001">
    <property type="protein sequence ID" value="KAK0176438.1"/>
    <property type="molecule type" value="Genomic_DNA"/>
</dbReference>
<dbReference type="GO" id="GO:0007165">
    <property type="term" value="P:signal transduction"/>
    <property type="evidence" value="ECO:0007669"/>
    <property type="project" value="InterPro"/>
</dbReference>
<dbReference type="InterPro" id="IPR011029">
    <property type="entry name" value="DEATH-like_dom_sf"/>
</dbReference>
<evidence type="ECO:0000256" key="1">
    <source>
        <dbReference type="ARBA" id="ARBA00008718"/>
    </source>
</evidence>
<evidence type="ECO:0000256" key="3">
    <source>
        <dbReference type="ARBA" id="ARBA00022527"/>
    </source>
</evidence>
<dbReference type="AlphaFoldDB" id="A0AA39KWF3"/>
<keyword evidence="7 10" id="KW-0067">ATP-binding</keyword>
<dbReference type="InterPro" id="IPR037924">
    <property type="entry name" value="Pelle_death"/>
</dbReference>
<proteinExistence type="inferred from homology"/>
<dbReference type="GO" id="GO:0045087">
    <property type="term" value="P:innate immune response"/>
    <property type="evidence" value="ECO:0007669"/>
    <property type="project" value="UniProtKB-ARBA"/>
</dbReference>
<dbReference type="InterPro" id="IPR000488">
    <property type="entry name" value="Death_dom"/>
</dbReference>
<evidence type="ECO:0000256" key="5">
    <source>
        <dbReference type="ARBA" id="ARBA00022741"/>
    </source>
</evidence>
<dbReference type="GO" id="GO:0004674">
    <property type="term" value="F:protein serine/threonine kinase activity"/>
    <property type="evidence" value="ECO:0007669"/>
    <property type="project" value="UniProtKB-KW"/>
</dbReference>
<dbReference type="CDD" id="cd14066">
    <property type="entry name" value="STKc_IRAK"/>
    <property type="match status" value="1"/>
</dbReference>
<gene>
    <name evidence="12" type="ORF">PV328_000571</name>
</gene>
<dbReference type="InterPro" id="IPR008271">
    <property type="entry name" value="Ser/Thr_kinase_AS"/>
</dbReference>
<reference evidence="12" key="2">
    <citation type="submission" date="2023-03" db="EMBL/GenBank/DDBJ databases">
        <authorList>
            <person name="Inwood S.N."/>
            <person name="Skelly J.G."/>
            <person name="Guhlin J."/>
            <person name="Harrop T.W.R."/>
            <person name="Goldson S.G."/>
            <person name="Dearden P.K."/>
        </authorList>
    </citation>
    <scope>NUCLEOTIDE SEQUENCE</scope>
    <source>
        <strain evidence="12">Irish</strain>
        <tissue evidence="12">Whole body</tissue>
    </source>
</reference>
<dbReference type="Gene3D" id="1.10.510.10">
    <property type="entry name" value="Transferase(Phosphotransferase) domain 1"/>
    <property type="match status" value="1"/>
</dbReference>
<evidence type="ECO:0000256" key="7">
    <source>
        <dbReference type="ARBA" id="ARBA00022840"/>
    </source>
</evidence>
<dbReference type="Proteomes" id="UP001168990">
    <property type="component" value="Unassembled WGS sequence"/>
</dbReference>